<organism evidence="3 4">
    <name type="scientific">Meganyctiphanes norvegica</name>
    <name type="common">Northern krill</name>
    <name type="synonym">Thysanopoda norvegica</name>
    <dbReference type="NCBI Taxonomy" id="48144"/>
    <lineage>
        <taxon>Eukaryota</taxon>
        <taxon>Metazoa</taxon>
        <taxon>Ecdysozoa</taxon>
        <taxon>Arthropoda</taxon>
        <taxon>Crustacea</taxon>
        <taxon>Multicrustacea</taxon>
        <taxon>Malacostraca</taxon>
        <taxon>Eumalacostraca</taxon>
        <taxon>Eucarida</taxon>
        <taxon>Euphausiacea</taxon>
        <taxon>Euphausiidae</taxon>
        <taxon>Meganyctiphanes</taxon>
    </lineage>
</organism>
<protein>
    <submittedName>
        <fullName evidence="3">Uncharacterized protein</fullName>
    </submittedName>
</protein>
<dbReference type="AlphaFoldDB" id="A0AAV2QEM5"/>
<evidence type="ECO:0000313" key="3">
    <source>
        <dbReference type="EMBL" id="CAL4081838.1"/>
    </source>
</evidence>
<feature type="non-terminal residue" evidence="3">
    <location>
        <position position="155"/>
    </location>
</feature>
<reference evidence="3 4" key="1">
    <citation type="submission" date="2024-05" db="EMBL/GenBank/DDBJ databases">
        <authorList>
            <person name="Wallberg A."/>
        </authorList>
    </citation>
    <scope>NUCLEOTIDE SEQUENCE [LARGE SCALE GENOMIC DNA]</scope>
</reference>
<feature type="compositionally biased region" description="Pro residues" evidence="1">
    <location>
        <begin position="115"/>
        <end position="155"/>
    </location>
</feature>
<name>A0AAV2QEM5_MEGNR</name>
<feature type="compositionally biased region" description="Gly residues" evidence="1">
    <location>
        <begin position="99"/>
        <end position="111"/>
    </location>
</feature>
<evidence type="ECO:0000313" key="4">
    <source>
        <dbReference type="Proteomes" id="UP001497623"/>
    </source>
</evidence>
<dbReference type="Proteomes" id="UP001497623">
    <property type="component" value="Unassembled WGS sequence"/>
</dbReference>
<keyword evidence="2" id="KW-0732">Signal</keyword>
<feature type="signal peptide" evidence="2">
    <location>
        <begin position="1"/>
        <end position="21"/>
    </location>
</feature>
<sequence>MRLLWAGGVLVLLSLVAKASAFHLGMKGTKCNLDSSKGEVNDPCPGIYDGICGGKYCKCPANMHEDTSLKRCVPGAPIKPSGSVDLFDDLPFDYVPPGKNGGGSSGGGGGAITPAQPPPQPPPQIPPPQPPPQIPPQPQPQPGPAPQPRPPSQPK</sequence>
<comment type="caution">
    <text evidence="3">The sequence shown here is derived from an EMBL/GenBank/DDBJ whole genome shotgun (WGS) entry which is preliminary data.</text>
</comment>
<gene>
    <name evidence="3" type="ORF">MNOR_LOCUS11642</name>
</gene>
<keyword evidence="4" id="KW-1185">Reference proteome</keyword>
<accession>A0AAV2QEM5</accession>
<feature type="region of interest" description="Disordered" evidence="1">
    <location>
        <begin position="83"/>
        <end position="155"/>
    </location>
</feature>
<proteinExistence type="predicted"/>
<evidence type="ECO:0000256" key="2">
    <source>
        <dbReference type="SAM" id="SignalP"/>
    </source>
</evidence>
<dbReference type="EMBL" id="CAXKWB010006174">
    <property type="protein sequence ID" value="CAL4081838.1"/>
    <property type="molecule type" value="Genomic_DNA"/>
</dbReference>
<feature type="chain" id="PRO_5043932009" evidence="2">
    <location>
        <begin position="22"/>
        <end position="155"/>
    </location>
</feature>
<evidence type="ECO:0000256" key="1">
    <source>
        <dbReference type="SAM" id="MobiDB-lite"/>
    </source>
</evidence>